<keyword evidence="2" id="KW-1185">Reference proteome</keyword>
<name>A0ABV4U5T5_9BACT</name>
<gene>
    <name evidence="1" type="ORF">ACERK3_11780</name>
</gene>
<sequence length="56" mass="6179">MAHVNDMHRRQGLAVELIEALVEHYAPLRLKAFVATDAGEGLCEHLVQRGVDIDVA</sequence>
<reference evidence="1 2" key="1">
    <citation type="submission" date="2024-08" db="EMBL/GenBank/DDBJ databases">
        <title>Whole-genome sequencing of halo(alkali)philic microorganisms from hypersaline lakes.</title>
        <authorList>
            <person name="Sorokin D.Y."/>
            <person name="Merkel A.Y."/>
            <person name="Messina E."/>
            <person name="Yakimov M."/>
        </authorList>
    </citation>
    <scope>NUCLEOTIDE SEQUENCE [LARGE SCALE GENOMIC DNA]</scope>
    <source>
        <strain evidence="1 2">AB-hyl4</strain>
    </source>
</reference>
<dbReference type="RefSeq" id="WP_425345883.1">
    <property type="nucleotide sequence ID" value="NZ_JBGUBD010000006.1"/>
</dbReference>
<dbReference type="Proteomes" id="UP001575105">
    <property type="component" value="Unassembled WGS sequence"/>
</dbReference>
<dbReference type="EMBL" id="JBGUBD010000006">
    <property type="protein sequence ID" value="MFA9478965.1"/>
    <property type="molecule type" value="Genomic_DNA"/>
</dbReference>
<protein>
    <recommendedName>
        <fullName evidence="3">N-acetyltransferase domain-containing protein</fullName>
    </recommendedName>
</protein>
<evidence type="ECO:0008006" key="3">
    <source>
        <dbReference type="Google" id="ProtNLM"/>
    </source>
</evidence>
<proteinExistence type="predicted"/>
<evidence type="ECO:0000313" key="2">
    <source>
        <dbReference type="Proteomes" id="UP001575105"/>
    </source>
</evidence>
<evidence type="ECO:0000313" key="1">
    <source>
        <dbReference type="EMBL" id="MFA9478965.1"/>
    </source>
</evidence>
<organism evidence="1 2">
    <name type="scientific">Natronomicrosphaera hydrolytica</name>
    <dbReference type="NCBI Taxonomy" id="3242702"/>
    <lineage>
        <taxon>Bacteria</taxon>
        <taxon>Pseudomonadati</taxon>
        <taxon>Planctomycetota</taxon>
        <taxon>Phycisphaerae</taxon>
        <taxon>Phycisphaerales</taxon>
        <taxon>Phycisphaeraceae</taxon>
        <taxon>Natronomicrosphaera</taxon>
    </lineage>
</organism>
<comment type="caution">
    <text evidence="1">The sequence shown here is derived from an EMBL/GenBank/DDBJ whole genome shotgun (WGS) entry which is preliminary data.</text>
</comment>
<accession>A0ABV4U5T5</accession>